<dbReference type="InterPro" id="IPR029052">
    <property type="entry name" value="Metallo-depent_PP-like"/>
</dbReference>
<dbReference type="RefSeq" id="WP_186740733.1">
    <property type="nucleotide sequence ID" value="NZ_VFIA01000043.1"/>
</dbReference>
<dbReference type="Gene3D" id="3.60.21.10">
    <property type="match status" value="1"/>
</dbReference>
<dbReference type="Proteomes" id="UP000700732">
    <property type="component" value="Unassembled WGS sequence"/>
</dbReference>
<name>A0ABR6WDF1_9BACT</name>
<comment type="caution">
    <text evidence="1">The sequence shown here is derived from an EMBL/GenBank/DDBJ whole genome shotgun (WGS) entry which is preliminary data.</text>
</comment>
<evidence type="ECO:0000313" key="2">
    <source>
        <dbReference type="Proteomes" id="UP000700732"/>
    </source>
</evidence>
<sequence length="82" mass="9116">MTLLLVHGSNRKVNKYLFANPSLGRVMEGATADIRCFVHTHKLFYRVVSAEAEGQESCFRHAINIGSAVKPKDSVPARAMRD</sequence>
<evidence type="ECO:0000313" key="1">
    <source>
        <dbReference type="EMBL" id="MBC3794329.1"/>
    </source>
</evidence>
<dbReference type="EMBL" id="VFIA01000043">
    <property type="protein sequence ID" value="MBC3794329.1"/>
    <property type="molecule type" value="Genomic_DNA"/>
</dbReference>
<reference evidence="1 2" key="1">
    <citation type="submission" date="2019-06" db="EMBL/GenBank/DDBJ databases">
        <title>Spirosoma utsteinense sp. nov. isolated from Antarctic ice-free soils.</title>
        <authorList>
            <person name="Tahon G."/>
        </authorList>
    </citation>
    <scope>NUCLEOTIDE SEQUENCE [LARGE SCALE GENOMIC DNA]</scope>
    <source>
        <strain evidence="1 2">LMG 31447</strain>
    </source>
</reference>
<organism evidence="1 2">
    <name type="scientific">Spirosoma utsteinense</name>
    <dbReference type="NCBI Taxonomy" id="2585773"/>
    <lineage>
        <taxon>Bacteria</taxon>
        <taxon>Pseudomonadati</taxon>
        <taxon>Bacteroidota</taxon>
        <taxon>Cytophagia</taxon>
        <taxon>Cytophagales</taxon>
        <taxon>Cytophagaceae</taxon>
        <taxon>Spirosoma</taxon>
    </lineage>
</organism>
<accession>A0ABR6WDF1</accession>
<protein>
    <submittedName>
        <fullName evidence="1">Uncharacterized protein</fullName>
    </submittedName>
</protein>
<gene>
    <name evidence="1" type="ORF">FH603_4856</name>
</gene>
<proteinExistence type="predicted"/>
<keyword evidence="2" id="KW-1185">Reference proteome</keyword>